<dbReference type="EMBL" id="AATS01000001">
    <property type="protein sequence ID" value="EAU56096.1"/>
    <property type="molecule type" value="Genomic_DNA"/>
</dbReference>
<evidence type="ECO:0000313" key="8">
    <source>
        <dbReference type="Proteomes" id="UP000005297"/>
    </source>
</evidence>
<keyword evidence="4" id="KW-0067">ATP-binding</keyword>
<keyword evidence="2" id="KW-0378">Hydrolase</keyword>
<keyword evidence="3 7" id="KW-0347">Helicase</keyword>
<dbReference type="HOGENOM" id="CLU_474772_0_0_0"/>
<dbReference type="eggNOG" id="COG0210">
    <property type="taxonomic scope" value="Bacteria"/>
</dbReference>
<gene>
    <name evidence="7" type="ORF">SPV1_04728</name>
</gene>
<evidence type="ECO:0000259" key="6">
    <source>
        <dbReference type="Pfam" id="PF13538"/>
    </source>
</evidence>
<dbReference type="GO" id="GO:0005524">
    <property type="term" value="F:ATP binding"/>
    <property type="evidence" value="ECO:0007669"/>
    <property type="project" value="UniProtKB-KW"/>
</dbReference>
<dbReference type="SUPFAM" id="SSF52540">
    <property type="entry name" value="P-loop containing nucleoside triphosphate hydrolases"/>
    <property type="match status" value="1"/>
</dbReference>
<dbReference type="InterPro" id="IPR014016">
    <property type="entry name" value="UvrD-like_ATP-bd"/>
</dbReference>
<name>Q0F345_9PROT</name>
<evidence type="ECO:0000256" key="4">
    <source>
        <dbReference type="ARBA" id="ARBA00022840"/>
    </source>
</evidence>
<dbReference type="Pfam" id="PF00580">
    <property type="entry name" value="UvrD-helicase"/>
    <property type="match status" value="1"/>
</dbReference>
<dbReference type="GO" id="GO:0003678">
    <property type="term" value="F:DNA helicase activity"/>
    <property type="evidence" value="ECO:0007669"/>
    <property type="project" value="InterPro"/>
</dbReference>
<dbReference type="Gene3D" id="1.10.486.10">
    <property type="entry name" value="PCRA, domain 4"/>
    <property type="match status" value="1"/>
</dbReference>
<reference evidence="7 8" key="1">
    <citation type="submission" date="2006-09" db="EMBL/GenBank/DDBJ databases">
        <authorList>
            <person name="Emerson D."/>
            <person name="Ferriera S."/>
            <person name="Johnson J."/>
            <person name="Kravitz S."/>
            <person name="Halpern A."/>
            <person name="Remington K."/>
            <person name="Beeson K."/>
            <person name="Tran B."/>
            <person name="Rogers Y.-H."/>
            <person name="Friedman R."/>
            <person name="Venter J.C."/>
        </authorList>
    </citation>
    <scope>NUCLEOTIDE SEQUENCE [LARGE SCALE GENOMIC DNA]</scope>
    <source>
        <strain evidence="7 8">PV-1</strain>
    </source>
</reference>
<dbReference type="InterPro" id="IPR000212">
    <property type="entry name" value="DNA_helicase_UvrD/REP"/>
</dbReference>
<dbReference type="InterPro" id="IPR027417">
    <property type="entry name" value="P-loop_NTPase"/>
</dbReference>
<proteinExistence type="predicted"/>
<dbReference type="STRING" id="314344.AL013_12245"/>
<dbReference type="GO" id="GO:0016787">
    <property type="term" value="F:hydrolase activity"/>
    <property type="evidence" value="ECO:0007669"/>
    <property type="project" value="UniProtKB-KW"/>
</dbReference>
<accession>Q0F345</accession>
<dbReference type="PANTHER" id="PTHR11070">
    <property type="entry name" value="UVRD / RECB / PCRA DNA HELICASE FAMILY MEMBER"/>
    <property type="match status" value="1"/>
</dbReference>
<sequence>MPGQKLLFLSFSRAAVRQVLKGCQEILTAEERRAIEVRTYHAFCMEFLESHGKLLSGKAVSIMYPTQERLEKAKFDGDWKEERARLANDEARYCFDLFASGVAELLERSTALKELLANCYPTVIVDEFQDTDDEQWRIVKALASVTRVFCLADRDQRIFDYRDDIDPRRIESLCDAVAPQTFDLGGENHRSPRGGILGFADAVLRNISPLPEVNDVKVVYYRSNRFPATVHAAVIWTLSKLRKEGIEDPCVAILARSNRLVAQISGILSETNEYNGTQLSPIDHSVVWDAELSAAAGAVVASIMEWSNESAEAPVAVTLEAIAHFYELKNATSPSKDAFEKVRKFRADGEKVRKSENPRINAAKGLLAAFDEGVEFIGDPLVDWRTARSLLNDIRPLNELYREARMVRLFRATDTLGAGLAELWLETGHYQGAASLVTDTLEYERLIAADQEPIGCVLMSMHKSKGKEFDGVVIVEGPYSGFFFDMTREQPPFERSRRLLRVAITRARTHVTIVRSDGARALVD</sequence>
<evidence type="ECO:0000256" key="1">
    <source>
        <dbReference type="ARBA" id="ARBA00022741"/>
    </source>
</evidence>
<dbReference type="InParanoid" id="Q0F345"/>
<comment type="caution">
    <text evidence="7">The sequence shown here is derived from an EMBL/GenBank/DDBJ whole genome shotgun (WGS) entry which is preliminary data.</text>
</comment>
<dbReference type="Gene3D" id="3.40.50.300">
    <property type="entry name" value="P-loop containing nucleotide triphosphate hydrolases"/>
    <property type="match status" value="2"/>
</dbReference>
<dbReference type="GO" id="GO:0003677">
    <property type="term" value="F:DNA binding"/>
    <property type="evidence" value="ECO:0007669"/>
    <property type="project" value="InterPro"/>
</dbReference>
<evidence type="ECO:0000256" key="2">
    <source>
        <dbReference type="ARBA" id="ARBA00022801"/>
    </source>
</evidence>
<dbReference type="Proteomes" id="UP000005297">
    <property type="component" value="Unassembled WGS sequence"/>
</dbReference>
<protein>
    <submittedName>
        <fullName evidence="7">Predicted DNA helicase</fullName>
    </submittedName>
</protein>
<dbReference type="Pfam" id="PF13538">
    <property type="entry name" value="UvrD_C_2"/>
    <property type="match status" value="1"/>
</dbReference>
<keyword evidence="8" id="KW-1185">Reference proteome</keyword>
<feature type="domain" description="UvrD-like helicase ATP-binding" evidence="5">
    <location>
        <begin position="97"/>
        <end position="163"/>
    </location>
</feature>
<keyword evidence="1" id="KW-0547">Nucleotide-binding</keyword>
<dbReference type="InterPro" id="IPR027785">
    <property type="entry name" value="UvrD-like_helicase_C"/>
</dbReference>
<organism evidence="7 8">
    <name type="scientific">Mariprofundus ferrooxydans PV-1</name>
    <dbReference type="NCBI Taxonomy" id="314345"/>
    <lineage>
        <taxon>Bacteria</taxon>
        <taxon>Pseudomonadati</taxon>
        <taxon>Pseudomonadota</taxon>
        <taxon>Candidatius Mariprofundia</taxon>
        <taxon>Mariprofundales</taxon>
        <taxon>Mariprofundaceae</taxon>
        <taxon>Mariprofundus</taxon>
    </lineage>
</organism>
<evidence type="ECO:0000256" key="3">
    <source>
        <dbReference type="ARBA" id="ARBA00022806"/>
    </source>
</evidence>
<feature type="domain" description="UvrD-like helicase C-terminal" evidence="6">
    <location>
        <begin position="457"/>
        <end position="514"/>
    </location>
</feature>
<evidence type="ECO:0000259" key="5">
    <source>
        <dbReference type="Pfam" id="PF00580"/>
    </source>
</evidence>
<dbReference type="AlphaFoldDB" id="Q0F345"/>
<evidence type="ECO:0000313" key="7">
    <source>
        <dbReference type="EMBL" id="EAU56096.1"/>
    </source>
</evidence>